<name>A0A9N9IFE6_9GLOM</name>
<organism evidence="2 3">
    <name type="scientific">Dentiscutata erythropus</name>
    <dbReference type="NCBI Taxonomy" id="1348616"/>
    <lineage>
        <taxon>Eukaryota</taxon>
        <taxon>Fungi</taxon>
        <taxon>Fungi incertae sedis</taxon>
        <taxon>Mucoromycota</taxon>
        <taxon>Glomeromycotina</taxon>
        <taxon>Glomeromycetes</taxon>
        <taxon>Diversisporales</taxon>
        <taxon>Gigasporaceae</taxon>
        <taxon>Dentiscutata</taxon>
    </lineage>
</organism>
<dbReference type="OrthoDB" id="10294576at2759"/>
<dbReference type="Proteomes" id="UP000789405">
    <property type="component" value="Unassembled WGS sequence"/>
</dbReference>
<gene>
    <name evidence="2" type="ORF">DERYTH_LOCUS15266</name>
</gene>
<dbReference type="AlphaFoldDB" id="A0A9N9IFE6"/>
<accession>A0A9N9IFE6</accession>
<proteinExistence type="predicted"/>
<sequence length="80" mass="9631">NMPPRRAYTAPIPNRFTNTTYNRGSITSNEEAFSSSNILSNYMRLEITKHSISMKYQAEKEDKDRNYMKEKEDKNRDYWR</sequence>
<dbReference type="EMBL" id="CAJVPY010012216">
    <property type="protein sequence ID" value="CAG8732667.1"/>
    <property type="molecule type" value="Genomic_DNA"/>
</dbReference>
<evidence type="ECO:0000256" key="1">
    <source>
        <dbReference type="SAM" id="MobiDB-lite"/>
    </source>
</evidence>
<feature type="region of interest" description="Disordered" evidence="1">
    <location>
        <begin position="57"/>
        <end position="80"/>
    </location>
</feature>
<feature type="non-terminal residue" evidence="2">
    <location>
        <position position="1"/>
    </location>
</feature>
<protein>
    <submittedName>
        <fullName evidence="2">23959_t:CDS:1</fullName>
    </submittedName>
</protein>
<comment type="caution">
    <text evidence="2">The sequence shown here is derived from an EMBL/GenBank/DDBJ whole genome shotgun (WGS) entry which is preliminary data.</text>
</comment>
<keyword evidence="3" id="KW-1185">Reference proteome</keyword>
<evidence type="ECO:0000313" key="3">
    <source>
        <dbReference type="Proteomes" id="UP000789405"/>
    </source>
</evidence>
<evidence type="ECO:0000313" key="2">
    <source>
        <dbReference type="EMBL" id="CAG8732667.1"/>
    </source>
</evidence>
<reference evidence="2" key="1">
    <citation type="submission" date="2021-06" db="EMBL/GenBank/DDBJ databases">
        <authorList>
            <person name="Kallberg Y."/>
            <person name="Tangrot J."/>
            <person name="Rosling A."/>
        </authorList>
    </citation>
    <scope>NUCLEOTIDE SEQUENCE</scope>
    <source>
        <strain evidence="2">MA453B</strain>
    </source>
</reference>
<feature type="region of interest" description="Disordered" evidence="1">
    <location>
        <begin position="1"/>
        <end position="23"/>
    </location>
</feature>